<name>A0A3B1DTD5_9ZZZZ</name>
<dbReference type="Pfam" id="PF13581">
    <property type="entry name" value="HATPase_c_2"/>
    <property type="match status" value="1"/>
</dbReference>
<evidence type="ECO:0000259" key="3">
    <source>
        <dbReference type="PROSITE" id="PS50110"/>
    </source>
</evidence>
<keyword evidence="2" id="KW-0902">Two-component regulatory system</keyword>
<gene>
    <name evidence="4" type="ORF">MNBD_PLANCTO02-942</name>
</gene>
<dbReference type="Pfam" id="PF00072">
    <property type="entry name" value="Response_reg"/>
    <property type="match status" value="1"/>
</dbReference>
<dbReference type="CDD" id="cd00156">
    <property type="entry name" value="REC"/>
    <property type="match status" value="1"/>
</dbReference>
<dbReference type="InterPro" id="IPR001789">
    <property type="entry name" value="Sig_transdc_resp-reg_receiver"/>
</dbReference>
<dbReference type="SUPFAM" id="SSF52172">
    <property type="entry name" value="CheY-like"/>
    <property type="match status" value="1"/>
</dbReference>
<reference evidence="4" key="1">
    <citation type="submission" date="2018-06" db="EMBL/GenBank/DDBJ databases">
        <authorList>
            <person name="Zhirakovskaya E."/>
        </authorList>
    </citation>
    <scope>NUCLEOTIDE SEQUENCE</scope>
</reference>
<evidence type="ECO:0000256" key="2">
    <source>
        <dbReference type="ARBA" id="ARBA00023012"/>
    </source>
</evidence>
<keyword evidence="1" id="KW-0597">Phosphoprotein</keyword>
<dbReference type="Gene3D" id="3.40.50.2300">
    <property type="match status" value="1"/>
</dbReference>
<dbReference type="PANTHER" id="PTHR44591:SF14">
    <property type="entry name" value="PROTEIN PILG"/>
    <property type="match status" value="1"/>
</dbReference>
<sequence>MATVLIVDDSSTDRILASGLLKKSGENYDIFNAVDGKDGLKKIELHLPDIIITDMQMPEMNGLEFVRMAKENYPLIPVILMTSQGSEAIAVEALQAGAASYVPKRVLAEDLAETVERVLSTSGKHVQMRRLLNRVKSQEIRLELEMDTTLIAPTVSFMRESATEAHLCDENDQLRLSVALEEALVNAFYHGNLEMNSELREQDHGAYHQLAEKRLTEEPYCHRKVYIEAHLTPHEMIFQIRDEGKGFDLALLPNPTDPANLTRPCGRGILLMKTFMDEINYNETGNQITLIKRHTPHT</sequence>
<keyword evidence="4" id="KW-0675">Receptor</keyword>
<evidence type="ECO:0000256" key="1">
    <source>
        <dbReference type="ARBA" id="ARBA00022553"/>
    </source>
</evidence>
<dbReference type="InterPro" id="IPR050595">
    <property type="entry name" value="Bact_response_regulator"/>
</dbReference>
<dbReference type="SUPFAM" id="SSF55874">
    <property type="entry name" value="ATPase domain of HSP90 chaperone/DNA topoisomerase II/histidine kinase"/>
    <property type="match status" value="1"/>
</dbReference>
<feature type="domain" description="Response regulatory" evidence="3">
    <location>
        <begin position="3"/>
        <end position="119"/>
    </location>
</feature>
<dbReference type="GO" id="GO:0000160">
    <property type="term" value="P:phosphorelay signal transduction system"/>
    <property type="evidence" value="ECO:0007669"/>
    <property type="project" value="UniProtKB-KW"/>
</dbReference>
<protein>
    <submittedName>
        <fullName evidence="4">Chemotaxis regulator - transmits chemoreceptor signals to flagelllar motor components CheY</fullName>
    </submittedName>
</protein>
<dbReference type="Gene3D" id="3.30.565.10">
    <property type="entry name" value="Histidine kinase-like ATPase, C-terminal domain"/>
    <property type="match status" value="1"/>
</dbReference>
<organism evidence="4">
    <name type="scientific">hydrothermal vent metagenome</name>
    <dbReference type="NCBI Taxonomy" id="652676"/>
    <lineage>
        <taxon>unclassified sequences</taxon>
        <taxon>metagenomes</taxon>
        <taxon>ecological metagenomes</taxon>
    </lineage>
</organism>
<evidence type="ECO:0000313" key="4">
    <source>
        <dbReference type="EMBL" id="VAX39358.1"/>
    </source>
</evidence>
<dbReference type="AlphaFoldDB" id="A0A3B1DTD5"/>
<accession>A0A3B1DTD5</accession>
<dbReference type="InterPro" id="IPR003594">
    <property type="entry name" value="HATPase_dom"/>
</dbReference>
<proteinExistence type="predicted"/>
<dbReference type="EMBL" id="UOGL01000323">
    <property type="protein sequence ID" value="VAX39358.1"/>
    <property type="molecule type" value="Genomic_DNA"/>
</dbReference>
<dbReference type="InterPro" id="IPR011006">
    <property type="entry name" value="CheY-like_superfamily"/>
</dbReference>
<dbReference type="CDD" id="cd16936">
    <property type="entry name" value="HATPase_RsbW-like"/>
    <property type="match status" value="1"/>
</dbReference>
<dbReference type="SMART" id="SM00448">
    <property type="entry name" value="REC"/>
    <property type="match status" value="1"/>
</dbReference>
<dbReference type="PANTHER" id="PTHR44591">
    <property type="entry name" value="STRESS RESPONSE REGULATOR PROTEIN 1"/>
    <property type="match status" value="1"/>
</dbReference>
<dbReference type="InterPro" id="IPR036890">
    <property type="entry name" value="HATPase_C_sf"/>
</dbReference>
<dbReference type="PROSITE" id="PS50110">
    <property type="entry name" value="RESPONSE_REGULATORY"/>
    <property type="match status" value="1"/>
</dbReference>